<comment type="similarity">
    <text evidence="1 4">Belongs to the N(4)/N(6)-methyltransferase family.</text>
</comment>
<reference evidence="6 7" key="1">
    <citation type="submission" date="2019-03" db="EMBL/GenBank/DDBJ databases">
        <title>Genomic Encyclopedia of Type Strains, Phase IV (KMG-IV): sequencing the most valuable type-strain genomes for metagenomic binning, comparative biology and taxonomic classification.</title>
        <authorList>
            <person name="Goeker M."/>
        </authorList>
    </citation>
    <scope>NUCLEOTIDE SEQUENCE [LARGE SCALE GENOMIC DNA]</scope>
    <source>
        <strain evidence="6 7">DSM 6770</strain>
    </source>
</reference>
<dbReference type="AlphaFoldDB" id="A0A4V3F414"/>
<dbReference type="InterPro" id="IPR002052">
    <property type="entry name" value="DNA_methylase_N6_adenine_CS"/>
</dbReference>
<dbReference type="EMBL" id="SOBR01000014">
    <property type="protein sequence ID" value="TDU18086.1"/>
    <property type="molecule type" value="Genomic_DNA"/>
</dbReference>
<protein>
    <recommendedName>
        <fullName evidence="4">Methyltransferase</fullName>
        <ecNumber evidence="4">2.1.1.-</ecNumber>
    </recommendedName>
</protein>
<keyword evidence="3 6" id="KW-0808">Transferase</keyword>
<sequence>MTSMQSSLDLDPDASRFQSGRSFEIDKEKFSLDYDSHSYRSSLLIHADCMEWLGRCPENSIHSIVTDPPYGVKEYDFDQIKKRENGNGGIWRLPPAFDGGKRSPLPRFTALNGKERDHLERFFFEWTRLVNKVLVPGAHVFIASNTFLSQLIFDAVIAGGLEYRGNIVRLVTTFRGGDRPKNYEKEFSEVCSLPRGNFEPWGLFRKPLPEKMTVGECLREFNTGALRRLSKDKPFADVISSERTPEREKKISNHPSLKPQSFLRQIVRASLPLGEGIVLDPFMGSGSTISAAEAIGYSAIGTERFQDYFEASKTSVEKLRTLDAKSS</sequence>
<dbReference type="InterPro" id="IPR002941">
    <property type="entry name" value="DNA_methylase_N4/N6"/>
</dbReference>
<feature type="domain" description="DNA methylase N-4/N-6" evidence="5">
    <location>
        <begin position="61"/>
        <end position="313"/>
    </location>
</feature>
<evidence type="ECO:0000256" key="2">
    <source>
        <dbReference type="ARBA" id="ARBA00022603"/>
    </source>
</evidence>
<evidence type="ECO:0000256" key="4">
    <source>
        <dbReference type="RuleBase" id="RU362026"/>
    </source>
</evidence>
<accession>A0A4V3F414</accession>
<dbReference type="Pfam" id="PF01555">
    <property type="entry name" value="N6_N4_Mtase"/>
    <property type="match status" value="1"/>
</dbReference>
<gene>
    <name evidence="6" type="ORF">C8E00_11414</name>
</gene>
<dbReference type="GO" id="GO:0032259">
    <property type="term" value="P:methylation"/>
    <property type="evidence" value="ECO:0007669"/>
    <property type="project" value="UniProtKB-KW"/>
</dbReference>
<dbReference type="GO" id="GO:0008170">
    <property type="term" value="F:N-methyltransferase activity"/>
    <property type="evidence" value="ECO:0007669"/>
    <property type="project" value="InterPro"/>
</dbReference>
<dbReference type="InterPro" id="IPR029063">
    <property type="entry name" value="SAM-dependent_MTases_sf"/>
</dbReference>
<evidence type="ECO:0000256" key="3">
    <source>
        <dbReference type="ARBA" id="ARBA00022679"/>
    </source>
</evidence>
<dbReference type="InterPro" id="IPR001091">
    <property type="entry name" value="RM_Methyltransferase"/>
</dbReference>
<organism evidence="6 7">
    <name type="scientific">Chromohalobacter marismortui</name>
    <dbReference type="NCBI Taxonomy" id="42055"/>
    <lineage>
        <taxon>Bacteria</taxon>
        <taxon>Pseudomonadati</taxon>
        <taxon>Pseudomonadota</taxon>
        <taxon>Gammaproteobacteria</taxon>
        <taxon>Oceanospirillales</taxon>
        <taxon>Halomonadaceae</taxon>
        <taxon>Chromohalobacter</taxon>
    </lineage>
</organism>
<keyword evidence="7" id="KW-1185">Reference proteome</keyword>
<dbReference type="GO" id="GO:0003677">
    <property type="term" value="F:DNA binding"/>
    <property type="evidence" value="ECO:0007669"/>
    <property type="project" value="InterPro"/>
</dbReference>
<evidence type="ECO:0000256" key="1">
    <source>
        <dbReference type="ARBA" id="ARBA00006594"/>
    </source>
</evidence>
<dbReference type="SUPFAM" id="SSF53335">
    <property type="entry name" value="S-adenosyl-L-methionine-dependent methyltransferases"/>
    <property type="match status" value="1"/>
</dbReference>
<evidence type="ECO:0000313" key="7">
    <source>
        <dbReference type="Proteomes" id="UP000295380"/>
    </source>
</evidence>
<proteinExistence type="inferred from homology"/>
<keyword evidence="2 6" id="KW-0489">Methyltransferase</keyword>
<name>A0A4V3F414_9GAMM</name>
<evidence type="ECO:0000313" key="6">
    <source>
        <dbReference type="EMBL" id="TDU18086.1"/>
    </source>
</evidence>
<evidence type="ECO:0000259" key="5">
    <source>
        <dbReference type="Pfam" id="PF01555"/>
    </source>
</evidence>
<dbReference type="Gene3D" id="3.40.50.150">
    <property type="entry name" value="Vaccinia Virus protein VP39"/>
    <property type="match status" value="1"/>
</dbReference>
<comment type="caution">
    <text evidence="6">The sequence shown here is derived from an EMBL/GenBank/DDBJ whole genome shotgun (WGS) entry which is preliminary data.</text>
</comment>
<dbReference type="PROSITE" id="PS00092">
    <property type="entry name" value="N6_MTASE"/>
    <property type="match status" value="1"/>
</dbReference>
<dbReference type="EC" id="2.1.1.-" evidence="4"/>
<dbReference type="Proteomes" id="UP000295380">
    <property type="component" value="Unassembled WGS sequence"/>
</dbReference>
<dbReference type="PRINTS" id="PR00508">
    <property type="entry name" value="S21N4MTFRASE"/>
</dbReference>